<evidence type="ECO:0000256" key="1">
    <source>
        <dbReference type="SAM" id="Phobius"/>
    </source>
</evidence>
<keyword evidence="1" id="KW-0472">Membrane</keyword>
<sequence>MHFLLNAWPCLGQCKSFVLNSKLVSFSFWCFVHLLYFLFLNLFSLYIFSAHFHFIQSFYAPCSMGNVHR</sequence>
<keyword evidence="1" id="KW-0812">Transmembrane</keyword>
<reference evidence="2" key="1">
    <citation type="submission" date="2014-09" db="EMBL/GenBank/DDBJ databases">
        <authorList>
            <person name="Magalhaes I.L.F."/>
            <person name="Oliveira U."/>
            <person name="Santos F.R."/>
            <person name="Vidigal T.H.D.A."/>
            <person name="Brescovit A.D."/>
            <person name="Santos A.J."/>
        </authorList>
    </citation>
    <scope>NUCLEOTIDE SEQUENCE</scope>
    <source>
        <tissue evidence="2">Shoot tissue taken approximately 20 cm above the soil surface</tissue>
    </source>
</reference>
<keyword evidence="1" id="KW-1133">Transmembrane helix</keyword>
<dbReference type="EMBL" id="GBRH01264721">
    <property type="protein sequence ID" value="JAD33174.1"/>
    <property type="molecule type" value="Transcribed_RNA"/>
</dbReference>
<accession>A0A0A8Z1A9</accession>
<reference evidence="2" key="2">
    <citation type="journal article" date="2015" name="Data Brief">
        <title>Shoot transcriptome of the giant reed, Arundo donax.</title>
        <authorList>
            <person name="Barrero R.A."/>
            <person name="Guerrero F.D."/>
            <person name="Moolhuijzen P."/>
            <person name="Goolsby J.A."/>
            <person name="Tidwell J."/>
            <person name="Bellgard S.E."/>
            <person name="Bellgard M.I."/>
        </authorList>
    </citation>
    <scope>NUCLEOTIDE SEQUENCE</scope>
    <source>
        <tissue evidence="2">Shoot tissue taken approximately 20 cm above the soil surface</tissue>
    </source>
</reference>
<protein>
    <submittedName>
        <fullName evidence="2">Uncharacterized protein</fullName>
    </submittedName>
</protein>
<feature type="transmembrane region" description="Helical" evidence="1">
    <location>
        <begin position="26"/>
        <end position="48"/>
    </location>
</feature>
<proteinExistence type="predicted"/>
<organism evidence="2">
    <name type="scientific">Arundo donax</name>
    <name type="common">Giant reed</name>
    <name type="synonym">Donax arundinaceus</name>
    <dbReference type="NCBI Taxonomy" id="35708"/>
    <lineage>
        <taxon>Eukaryota</taxon>
        <taxon>Viridiplantae</taxon>
        <taxon>Streptophyta</taxon>
        <taxon>Embryophyta</taxon>
        <taxon>Tracheophyta</taxon>
        <taxon>Spermatophyta</taxon>
        <taxon>Magnoliopsida</taxon>
        <taxon>Liliopsida</taxon>
        <taxon>Poales</taxon>
        <taxon>Poaceae</taxon>
        <taxon>PACMAD clade</taxon>
        <taxon>Arundinoideae</taxon>
        <taxon>Arundineae</taxon>
        <taxon>Arundo</taxon>
    </lineage>
</organism>
<dbReference type="AlphaFoldDB" id="A0A0A8Z1A9"/>
<evidence type="ECO:0000313" key="2">
    <source>
        <dbReference type="EMBL" id="JAD33174.1"/>
    </source>
</evidence>
<name>A0A0A8Z1A9_ARUDO</name>